<keyword evidence="1" id="KW-0732">Signal</keyword>
<reference evidence="2 3" key="1">
    <citation type="submission" date="2020-12" db="EMBL/GenBank/DDBJ databases">
        <title>Pseudomonas schmalbachii sp. nov. isolated from millipede gut.</title>
        <authorList>
            <person name="Shelomi M."/>
        </authorList>
    </citation>
    <scope>NUCLEOTIDE SEQUENCE [LARGE SCALE GENOMIC DNA]</scope>
    <source>
        <strain evidence="2 3">Milli4</strain>
    </source>
</reference>
<accession>A0ABS3TJR8</accession>
<gene>
    <name evidence="2" type="ORF">JFY56_01525</name>
</gene>
<dbReference type="RefSeq" id="WP_208311724.1">
    <property type="nucleotide sequence ID" value="NZ_JAELYA010000001.1"/>
</dbReference>
<dbReference type="Proteomes" id="UP000669060">
    <property type="component" value="Unassembled WGS sequence"/>
</dbReference>
<feature type="signal peptide" evidence="1">
    <location>
        <begin position="1"/>
        <end position="24"/>
    </location>
</feature>
<protein>
    <submittedName>
        <fullName evidence="2">Cadherin-like domain-containing protein</fullName>
    </submittedName>
</protein>
<dbReference type="Pfam" id="PF17963">
    <property type="entry name" value="Big_9"/>
    <property type="match status" value="2"/>
</dbReference>
<dbReference type="Gene3D" id="2.60.40.2810">
    <property type="match status" value="1"/>
</dbReference>
<proteinExistence type="predicted"/>
<evidence type="ECO:0000313" key="3">
    <source>
        <dbReference type="Proteomes" id="UP000669060"/>
    </source>
</evidence>
<evidence type="ECO:0000313" key="2">
    <source>
        <dbReference type="EMBL" id="MBO3273902.1"/>
    </source>
</evidence>
<name>A0ABS3TJR8_9PSED</name>
<evidence type="ECO:0000256" key="1">
    <source>
        <dbReference type="SAM" id="SignalP"/>
    </source>
</evidence>
<keyword evidence="3" id="KW-1185">Reference proteome</keyword>
<organism evidence="2 3">
    <name type="scientific">Pseudomonas schmalbachii</name>
    <dbReference type="NCBI Taxonomy" id="2816993"/>
    <lineage>
        <taxon>Bacteria</taxon>
        <taxon>Pseudomonadati</taxon>
        <taxon>Pseudomonadota</taxon>
        <taxon>Gammaproteobacteria</taxon>
        <taxon>Pseudomonadales</taxon>
        <taxon>Pseudomonadaceae</taxon>
        <taxon>Pseudomonas</taxon>
    </lineage>
</organism>
<dbReference type="EMBL" id="JAELYA010000001">
    <property type="protein sequence ID" value="MBO3273902.1"/>
    <property type="molecule type" value="Genomic_DNA"/>
</dbReference>
<sequence>MNKWPQFMLNTLGLSIAMVGGASAALQDFDRGPYTLATGRFPMWYQDFNGLKLELCLQKTVSSRSPGTAAAPGFMCTIPAEGGFDPLQPIIFPNNFPGESFWFTADGSVGDRNWGIEQYVAAMEAVAGEGVIVDGEQHNFARIRIRAGVPTAGMYTVRHPYGTKVYVVTAPGRRAINDTSDVGIATLNYAGALNGAIGPFLYTANPNATPLMDGAKEIARYYTETNPETGQVERFIGDPNIEEAVLGSPVLDASGQPQNYLEISGPAGTLRTNTFSISGKIFDDRIQTPVEVERATYQRDGSGSRVELFVNSFRAGPSGQAPVPAASNVCYRDTLTLVGTPPAPCLPSPAGDLRPDNNGYFYTTFTRPGAPPSVVVLTASEAGGANKPTSVSRTPVDVVKISTASYDSANHRLTITATSSDKVLNPVLLAQGFGPLPTSGTLVVEDVPQPPESVIVKSAAGGADSEPVRVVGIAEAPADNQKPLAGADFANTSSGVPITINVLANDSDPDNNNPLAIDSFVPPAAGQGTVALNGTTSLTYTPPVTNVPLVATFTYMAKDSKGLASDPATVTVNVSPNQPPVAVNDAATTLGVPVTIAVLANDTDPESNLPLGLVSVTQPATGLGTVTANADGTVTYNPPANFTGTITPTFTYLVRDSLGAVSVQPGSVTVTVQQRPTANETFTVTTAELQARTNNRWTWEFAGTSSLTNANTITIRVQSTTGLVTLGTTTVPANGRWRFTANNSLVAPGSTLSATISSSFGTTRTVAVTQTR</sequence>
<comment type="caution">
    <text evidence="2">The sequence shown here is derived from an EMBL/GenBank/DDBJ whole genome shotgun (WGS) entry which is preliminary data.</text>
</comment>
<feature type="chain" id="PRO_5045717302" evidence="1">
    <location>
        <begin position="25"/>
        <end position="772"/>
    </location>
</feature>